<name>A0A385E2H8_9CAUD</name>
<protein>
    <submittedName>
        <fullName evidence="1">Terminase</fullName>
    </submittedName>
</protein>
<dbReference type="Proteomes" id="UP000262719">
    <property type="component" value="Segment"/>
</dbReference>
<accession>A0A385E2H8</accession>
<dbReference type="InterPro" id="IPR027417">
    <property type="entry name" value="P-loop_NTPase"/>
</dbReference>
<proteinExistence type="predicted"/>
<dbReference type="Gene3D" id="3.40.50.300">
    <property type="entry name" value="P-loop containing nucleotide triphosphate hydrolases"/>
    <property type="match status" value="1"/>
</dbReference>
<dbReference type="KEGG" id="vg:63911684"/>
<dbReference type="GeneID" id="63911684"/>
<gene>
    <name evidence="1" type="primary">5</name>
    <name evidence="1" type="ORF">SEA_SCHMIDT_5</name>
</gene>
<sequence>MPPARDEAVDNPELLAADLRDDRGVLLGVEQPRLFTPPRRELTRETTLGYECIEFARDVLGVDLYPWQQWLLIHALELNPDGTFRFRKVVVLVGRQNGKTTLFKVWALWRLYVDGAEAVLGTAQDLTTAERTWEQTHNLAKSVPELAAELGRKSETNGNKFFRIGSGGEYFVKASTGGGGRGASLELVFMDELREHKDHKSYSAVTKTTNAIPRAQVVMMSNAGDDSSVVLNQLQDAGRAKIATGSTDDTQTGLFEWSAEDGCNVWDRRGWAQACPSIGYGGMTEQTLAGDCESDPESVFRTEVLCQRVRQLERSIFAREDGTDCWVAAAVGEDPDTGQLSHVLPGSDLDVGIEVAHNRSHASIVAAQYADDGRIVSEVIARRAGTDWVIPWLTDPERVHRFRRVTVQGKGAPASSLVDELHAANERHMRKLRRGGLPGEPLFEVVEWGGSDLTKAHGQFFDLVTNDPGARYVHMNQPVLNAAAATAKIKPLGNAFVFDMAKSADDVAPLIATVAAIWLLMKGLDAQKRSAWESEDVDLDDFVLE</sequence>
<dbReference type="PANTHER" id="PTHR41287:SF1">
    <property type="entry name" value="PROTEIN YMFN"/>
    <property type="match status" value="1"/>
</dbReference>
<dbReference type="InterPro" id="IPR005021">
    <property type="entry name" value="Terminase_largesu-like"/>
</dbReference>
<dbReference type="PANTHER" id="PTHR41287">
    <property type="match status" value="1"/>
</dbReference>
<dbReference type="EMBL" id="MH651189">
    <property type="protein sequence ID" value="AXQ65127.1"/>
    <property type="molecule type" value="Genomic_DNA"/>
</dbReference>
<evidence type="ECO:0000313" key="1">
    <source>
        <dbReference type="EMBL" id="AXQ65127.1"/>
    </source>
</evidence>
<evidence type="ECO:0000313" key="2">
    <source>
        <dbReference type="Proteomes" id="UP000262719"/>
    </source>
</evidence>
<reference evidence="1 2" key="1">
    <citation type="submission" date="2018-07" db="EMBL/GenBank/DDBJ databases">
        <authorList>
            <person name="Roberston F.H."/>
            <person name="Ghiringhelli B.C."/>
            <person name="Garcia S."/>
            <person name="Henry S."/>
            <person name="Naegele L."/>
            <person name="Slowan-Pomeroy T."/>
            <person name="Briggs L.A."/>
            <person name="Warner M.H."/>
            <person name="Garlena R.A."/>
            <person name="Russell D.A."/>
            <person name="Pope W.H."/>
            <person name="Jacobs-Sera D."/>
            <person name="Hatfull G.F."/>
        </authorList>
    </citation>
    <scope>NUCLEOTIDE SEQUENCE [LARGE SCALE GENOMIC DNA]</scope>
</reference>
<organism evidence="1 2">
    <name type="scientific">Gordonia phage Schmidt</name>
    <dbReference type="NCBI Taxonomy" id="2301697"/>
    <lineage>
        <taxon>Viruses</taxon>
        <taxon>Duplodnaviria</taxon>
        <taxon>Heunggongvirae</taxon>
        <taxon>Uroviricota</taxon>
        <taxon>Caudoviricetes</taxon>
        <taxon>Ruthgordonvirinae</taxon>
        <taxon>Schmidtvirus</taxon>
        <taxon>Schmidtvirus schmidt</taxon>
    </lineage>
</organism>
<dbReference type="RefSeq" id="YP_010050945.1">
    <property type="nucleotide sequence ID" value="NC_054436.1"/>
</dbReference>
<keyword evidence="2" id="KW-1185">Reference proteome</keyword>